<comment type="caution">
    <text evidence="1">The sequence shown here is derived from an EMBL/GenBank/DDBJ whole genome shotgun (WGS) entry which is preliminary data.</text>
</comment>
<dbReference type="PATRIC" id="fig|1121865.3.peg.2173"/>
<keyword evidence="2" id="KW-1185">Reference proteome</keyword>
<dbReference type="STRING" id="1121865.OMW_02229"/>
<name>S1NFB2_9ENTE</name>
<proteinExistence type="predicted"/>
<gene>
    <name evidence="1" type="ORF">I568_00046</name>
</gene>
<accession>S1NFB2</accession>
<evidence type="ECO:0000313" key="1">
    <source>
        <dbReference type="EMBL" id="EOW87760.1"/>
    </source>
</evidence>
<reference evidence="1 2" key="1">
    <citation type="submission" date="2013-03" db="EMBL/GenBank/DDBJ databases">
        <title>The Genome Sequence of Enterococcus columbae ATCC_51263 (PacBio/Illumina hybrid assembly).</title>
        <authorList>
            <consortium name="The Broad Institute Genomics Platform"/>
            <consortium name="The Broad Institute Genome Sequencing Center for Infectious Disease"/>
            <person name="Earl A."/>
            <person name="Russ C."/>
            <person name="Gilmore M."/>
            <person name="Surin D."/>
            <person name="Walker B."/>
            <person name="Young S."/>
            <person name="Zeng Q."/>
            <person name="Gargeya S."/>
            <person name="Fitzgerald M."/>
            <person name="Haas B."/>
            <person name="Abouelleil A."/>
            <person name="Allen A.W."/>
            <person name="Alvarado L."/>
            <person name="Arachchi H.M."/>
            <person name="Berlin A.M."/>
            <person name="Chapman S.B."/>
            <person name="Gainer-Dewar J."/>
            <person name="Goldberg J."/>
            <person name="Griggs A."/>
            <person name="Gujja S."/>
            <person name="Hansen M."/>
            <person name="Howarth C."/>
            <person name="Imamovic A."/>
            <person name="Ireland A."/>
            <person name="Larimer J."/>
            <person name="McCowan C."/>
            <person name="Murphy C."/>
            <person name="Pearson M."/>
            <person name="Poon T.W."/>
            <person name="Priest M."/>
            <person name="Roberts A."/>
            <person name="Saif S."/>
            <person name="Shea T."/>
            <person name="Sisk P."/>
            <person name="Sykes S."/>
            <person name="Wortman J."/>
            <person name="Nusbaum C."/>
            <person name="Birren B."/>
        </authorList>
    </citation>
    <scope>NUCLEOTIDE SEQUENCE [LARGE SCALE GENOMIC DNA]</scope>
    <source>
        <strain evidence="1 2">ATCC 51263</strain>
    </source>
</reference>
<sequence>MTAGTAMTVINNVNADFINADGGINSVKNWKNFAIDMSVDLVSGAGATGAGAAFGSLFVPPIGTVVGAAAGMGVSWGMNQDWFGGKSATTWVKDSLKGLFN</sequence>
<dbReference type="EMBL" id="ASWJ01000001">
    <property type="protein sequence ID" value="EOW87760.1"/>
    <property type="molecule type" value="Genomic_DNA"/>
</dbReference>
<dbReference type="Proteomes" id="UP000014113">
    <property type="component" value="Unassembled WGS sequence"/>
</dbReference>
<dbReference type="AlphaFoldDB" id="S1NFB2"/>
<evidence type="ECO:0000313" key="2">
    <source>
        <dbReference type="Proteomes" id="UP000014113"/>
    </source>
</evidence>
<organism evidence="1 2">
    <name type="scientific">Enterococcus columbae DSM 7374 = ATCC 51263</name>
    <dbReference type="NCBI Taxonomy" id="1121865"/>
    <lineage>
        <taxon>Bacteria</taxon>
        <taxon>Bacillati</taxon>
        <taxon>Bacillota</taxon>
        <taxon>Bacilli</taxon>
        <taxon>Lactobacillales</taxon>
        <taxon>Enterococcaceae</taxon>
        <taxon>Enterococcus</taxon>
    </lineage>
</organism>
<protein>
    <submittedName>
        <fullName evidence="1">Uncharacterized protein</fullName>
    </submittedName>
</protein>